<accession>L8H0K8</accession>
<protein>
    <submittedName>
        <fullName evidence="1">Uncharacterized protein</fullName>
    </submittedName>
</protein>
<evidence type="ECO:0000313" key="1">
    <source>
        <dbReference type="EMBL" id="ELR17906.1"/>
    </source>
</evidence>
<name>L8H0K8_ACACF</name>
<organism evidence="1 2">
    <name type="scientific">Acanthamoeba castellanii (strain ATCC 30010 / Neff)</name>
    <dbReference type="NCBI Taxonomy" id="1257118"/>
    <lineage>
        <taxon>Eukaryota</taxon>
        <taxon>Amoebozoa</taxon>
        <taxon>Discosea</taxon>
        <taxon>Longamoebia</taxon>
        <taxon>Centramoebida</taxon>
        <taxon>Acanthamoebidae</taxon>
        <taxon>Acanthamoeba</taxon>
    </lineage>
</organism>
<dbReference type="EMBL" id="KB007966">
    <property type="protein sequence ID" value="ELR17906.1"/>
    <property type="molecule type" value="Genomic_DNA"/>
</dbReference>
<gene>
    <name evidence="1" type="ORF">ACA1_206630</name>
</gene>
<evidence type="ECO:0000313" key="2">
    <source>
        <dbReference type="Proteomes" id="UP000011083"/>
    </source>
</evidence>
<dbReference type="RefSeq" id="XP_004339922.1">
    <property type="nucleotide sequence ID" value="XM_004339874.1"/>
</dbReference>
<dbReference type="GeneID" id="14918688"/>
<dbReference type="KEGG" id="acan:ACA1_206630"/>
<sequence length="364" mass="41100">MDTAKLHAQERLTEYKESVADAVDKLVDELKQRTDDVIVAVAHSLAHPDRLLDSFGNNVDRVFSARTVDTIKDAIETDAAFALAFKDQLVGGVKETIGHLIRDGQLAREGQRQVTKGRSEVALQQSLADEKKYQKLRAQIVTTLLRRESLLNQIAFAGGFDKMRATMRHVQVRDEVDFADLFPRDRPFALKHFDVQPLLRDIREGNTPRPMVLVVPRLRDPLRSSPSLFSSKKELASLKRVTHDSRRVDLLAAIRRSDVQKLRAVPFAKISDRSQVRLDLLHSLRKADESRPSVLRDIVGSHGRQQKQQLIHVAEIDDKASPAAFFEKNGFAGVHKQMEQLKSMEDMNEGSGLETRQNTAITHL</sequence>
<dbReference type="Proteomes" id="UP000011083">
    <property type="component" value="Unassembled WGS sequence"/>
</dbReference>
<reference evidence="1 2" key="1">
    <citation type="journal article" date="2013" name="Genome Biol.">
        <title>Genome of Acanthamoeba castellanii highlights extensive lateral gene transfer and early evolution of tyrosine kinase signaling.</title>
        <authorList>
            <person name="Clarke M."/>
            <person name="Lohan A.J."/>
            <person name="Liu B."/>
            <person name="Lagkouvardos I."/>
            <person name="Roy S."/>
            <person name="Zafar N."/>
            <person name="Bertelli C."/>
            <person name="Schilde C."/>
            <person name="Kianianmomeni A."/>
            <person name="Burglin T.R."/>
            <person name="Frech C."/>
            <person name="Turcotte B."/>
            <person name="Kopec K.O."/>
            <person name="Synnott J.M."/>
            <person name="Choo C."/>
            <person name="Paponov I."/>
            <person name="Finkler A."/>
            <person name="Soon Heng Tan C."/>
            <person name="Hutchins A.P."/>
            <person name="Weinmeier T."/>
            <person name="Rattei T."/>
            <person name="Chu J.S."/>
            <person name="Gimenez G."/>
            <person name="Irimia M."/>
            <person name="Rigden D.J."/>
            <person name="Fitzpatrick D.A."/>
            <person name="Lorenzo-Morales J."/>
            <person name="Bateman A."/>
            <person name="Chiu C.H."/>
            <person name="Tang P."/>
            <person name="Hegemann P."/>
            <person name="Fromm H."/>
            <person name="Raoult D."/>
            <person name="Greub G."/>
            <person name="Miranda-Saavedra D."/>
            <person name="Chen N."/>
            <person name="Nash P."/>
            <person name="Ginger M.L."/>
            <person name="Horn M."/>
            <person name="Schaap P."/>
            <person name="Caler L."/>
            <person name="Loftus B."/>
        </authorList>
    </citation>
    <scope>NUCLEOTIDE SEQUENCE [LARGE SCALE GENOMIC DNA]</scope>
    <source>
        <strain evidence="1 2">Neff</strain>
    </source>
</reference>
<proteinExistence type="predicted"/>
<dbReference type="VEuPathDB" id="AmoebaDB:ACA1_206630"/>
<keyword evidence="2" id="KW-1185">Reference proteome</keyword>
<dbReference type="AlphaFoldDB" id="L8H0K8"/>